<dbReference type="AlphaFoldDB" id="A0AA85K9P5"/>
<evidence type="ECO:0000313" key="1">
    <source>
        <dbReference type="Proteomes" id="UP000050795"/>
    </source>
</evidence>
<sequence length="183" mass="20711">MSGTKENPFKHARRKTEFGVPRQLNNKATTQKRKALCARDKPTTVASVSLTINDSIASAIHSNSLQQTLGISKGNTSDKQKNSRAFSVKSEGLNSSSASTRCYNDDISLAVYSLWLLYQRCTSSYIVNKIQSDYTKIAIMSSEIKRLCERITRLHKAKSNWQNWYESVTNLHSEVKYFVLFCV</sequence>
<accession>A0AA85K9P5</accession>
<protein>
    <submittedName>
        <fullName evidence="2">Uncharacterized protein</fullName>
    </submittedName>
</protein>
<dbReference type="Proteomes" id="UP000050795">
    <property type="component" value="Unassembled WGS sequence"/>
</dbReference>
<reference evidence="1" key="1">
    <citation type="submission" date="2022-06" db="EMBL/GenBank/DDBJ databases">
        <authorList>
            <person name="Berger JAMES D."/>
            <person name="Berger JAMES D."/>
        </authorList>
    </citation>
    <scope>NUCLEOTIDE SEQUENCE [LARGE SCALE GENOMIC DNA]</scope>
</reference>
<keyword evidence="1" id="KW-1185">Reference proteome</keyword>
<proteinExistence type="predicted"/>
<dbReference type="WBParaSite" id="TREG1_79680.1">
    <property type="protein sequence ID" value="TREG1_79680.1"/>
    <property type="gene ID" value="TREG1_79680"/>
</dbReference>
<organism evidence="1 2">
    <name type="scientific">Trichobilharzia regenti</name>
    <name type="common">Nasal bird schistosome</name>
    <dbReference type="NCBI Taxonomy" id="157069"/>
    <lineage>
        <taxon>Eukaryota</taxon>
        <taxon>Metazoa</taxon>
        <taxon>Spiralia</taxon>
        <taxon>Lophotrochozoa</taxon>
        <taxon>Platyhelminthes</taxon>
        <taxon>Trematoda</taxon>
        <taxon>Digenea</taxon>
        <taxon>Strigeidida</taxon>
        <taxon>Schistosomatoidea</taxon>
        <taxon>Schistosomatidae</taxon>
        <taxon>Trichobilharzia</taxon>
    </lineage>
</organism>
<name>A0AA85K9P5_TRIRE</name>
<reference evidence="2" key="2">
    <citation type="submission" date="2023-11" db="UniProtKB">
        <authorList>
            <consortium name="WormBaseParasite"/>
        </authorList>
    </citation>
    <scope>IDENTIFICATION</scope>
</reference>
<evidence type="ECO:0000313" key="2">
    <source>
        <dbReference type="WBParaSite" id="TREG1_79680.1"/>
    </source>
</evidence>